<reference evidence="2" key="1">
    <citation type="journal article" date="2023" name="Mol. Phylogenet. Evol.">
        <title>Genome-scale phylogeny and comparative genomics of the fungal order Sordariales.</title>
        <authorList>
            <person name="Hensen N."/>
            <person name="Bonometti L."/>
            <person name="Westerberg I."/>
            <person name="Brannstrom I.O."/>
            <person name="Guillou S."/>
            <person name="Cros-Aarteil S."/>
            <person name="Calhoun S."/>
            <person name="Haridas S."/>
            <person name="Kuo A."/>
            <person name="Mondo S."/>
            <person name="Pangilinan J."/>
            <person name="Riley R."/>
            <person name="LaButti K."/>
            <person name="Andreopoulos B."/>
            <person name="Lipzen A."/>
            <person name="Chen C."/>
            <person name="Yan M."/>
            <person name="Daum C."/>
            <person name="Ng V."/>
            <person name="Clum A."/>
            <person name="Steindorff A."/>
            <person name="Ohm R.A."/>
            <person name="Martin F."/>
            <person name="Silar P."/>
            <person name="Natvig D.O."/>
            <person name="Lalanne C."/>
            <person name="Gautier V."/>
            <person name="Ament-Velasquez S.L."/>
            <person name="Kruys A."/>
            <person name="Hutchinson M.I."/>
            <person name="Powell A.J."/>
            <person name="Barry K."/>
            <person name="Miller A.N."/>
            <person name="Grigoriev I.V."/>
            <person name="Debuchy R."/>
            <person name="Gladieux P."/>
            <person name="Hiltunen Thoren M."/>
            <person name="Johannesson H."/>
        </authorList>
    </citation>
    <scope>NUCLEOTIDE SEQUENCE</scope>
    <source>
        <strain evidence="2">PSN309</strain>
    </source>
</reference>
<feature type="region of interest" description="Disordered" evidence="1">
    <location>
        <begin position="404"/>
        <end position="459"/>
    </location>
</feature>
<evidence type="ECO:0000313" key="3">
    <source>
        <dbReference type="Proteomes" id="UP001302126"/>
    </source>
</evidence>
<protein>
    <submittedName>
        <fullName evidence="2">Uncharacterized protein</fullName>
    </submittedName>
</protein>
<dbReference type="PANTHER" id="PTHR40619:SF3">
    <property type="entry name" value="FUNGAL STAND N-TERMINAL GOODBYE DOMAIN-CONTAINING PROTEIN"/>
    <property type="match status" value="1"/>
</dbReference>
<accession>A0AAN6WRJ3</accession>
<evidence type="ECO:0000313" key="2">
    <source>
        <dbReference type="EMBL" id="KAK4185102.1"/>
    </source>
</evidence>
<name>A0AAN6WRJ3_9PEZI</name>
<dbReference type="Proteomes" id="UP001302126">
    <property type="component" value="Unassembled WGS sequence"/>
</dbReference>
<sequence>MANPSTSIPELHRQPASVDFIDNCLPYYHDAFRNQPVRYDQAVQQYVPNTQPPRIPLPALALPPPDGEQPAPTAIEAMRFWSFIFADAMKTFNEQSGTEPADRHVFNCSIRTQKGWDGVYSQLQKARERYDGTKQGFWGRCKRGARKLVDQSASVKQAVRFVPDVEYVSPVLATVEVVLEAAETASEVREKVKAAFDGEKLGKMFGDIELFLATFPGDEKVREASIDLVVSVFSAIEETIGFFLMHQARRGLSALGRGKNYQAPLLEKINLIQQRSDFLIHQAQKSHVAHVRADLKEILSRTWSIEGVAEGVVALQHGVAIVIDKVDESNNTALRIYNSVKGLLDVAEKSFKTQQDRIERLQEVITGQNGLLAYQNNLILGRLTPPPPPSFMLWHAPQHQLEYSANSNRPSTPQQQQQLLWSPPSPQQQTITPPHHYQHQLSPHPISPPHHQQQHYQQTTTQTSVAQFISLLNLPDPSHPERDISAIVESQYLIPLSQRTRAEQALDTLEFQRWITCSGSTRLLIHGDCDRTNPPLVTGLSLACATLAKTLQDRPYQRYIPLVFFCGLHVEVDDPLSGGEGILRSFIAQFLRQCPTLCTEENLQIALRGEYVTLLRNLIASVPEEAVVVLVIDGAVHYETKRFETDMLEVIRAVLGMEDTASGVAVKVLVTSPIATEHIWKEFSSDTSDSPEGSVLEIDGLPVVF</sequence>
<gene>
    <name evidence="2" type="ORF">QBC35DRAFT_29935</name>
</gene>
<dbReference type="PANTHER" id="PTHR40619">
    <property type="entry name" value="FUNGAL STAND N-TERMINAL GOODBYE DOMAIN-CONTAINING PROTEIN"/>
    <property type="match status" value="1"/>
</dbReference>
<dbReference type="EMBL" id="MU864461">
    <property type="protein sequence ID" value="KAK4185102.1"/>
    <property type="molecule type" value="Genomic_DNA"/>
</dbReference>
<reference evidence="2" key="2">
    <citation type="submission" date="2023-05" db="EMBL/GenBank/DDBJ databases">
        <authorList>
            <consortium name="Lawrence Berkeley National Laboratory"/>
            <person name="Steindorff A."/>
            <person name="Hensen N."/>
            <person name="Bonometti L."/>
            <person name="Westerberg I."/>
            <person name="Brannstrom I.O."/>
            <person name="Guillou S."/>
            <person name="Cros-Aarteil S."/>
            <person name="Calhoun S."/>
            <person name="Haridas S."/>
            <person name="Kuo A."/>
            <person name="Mondo S."/>
            <person name="Pangilinan J."/>
            <person name="Riley R."/>
            <person name="Labutti K."/>
            <person name="Andreopoulos B."/>
            <person name="Lipzen A."/>
            <person name="Chen C."/>
            <person name="Yanf M."/>
            <person name="Daum C."/>
            <person name="Ng V."/>
            <person name="Clum A."/>
            <person name="Ohm R."/>
            <person name="Martin F."/>
            <person name="Silar P."/>
            <person name="Natvig D."/>
            <person name="Lalanne C."/>
            <person name="Gautier V."/>
            <person name="Ament-Velasquez S.L."/>
            <person name="Kruys A."/>
            <person name="Hutchinson M.I."/>
            <person name="Powell A.J."/>
            <person name="Barry K."/>
            <person name="Miller A.N."/>
            <person name="Grigoriev I.V."/>
            <person name="Debuchy R."/>
            <person name="Gladieux P."/>
            <person name="Thoren M.H."/>
            <person name="Johannesson H."/>
        </authorList>
    </citation>
    <scope>NUCLEOTIDE SEQUENCE</scope>
    <source>
        <strain evidence="2">PSN309</strain>
    </source>
</reference>
<proteinExistence type="predicted"/>
<organism evidence="2 3">
    <name type="scientific">Podospora australis</name>
    <dbReference type="NCBI Taxonomy" id="1536484"/>
    <lineage>
        <taxon>Eukaryota</taxon>
        <taxon>Fungi</taxon>
        <taxon>Dikarya</taxon>
        <taxon>Ascomycota</taxon>
        <taxon>Pezizomycotina</taxon>
        <taxon>Sordariomycetes</taxon>
        <taxon>Sordariomycetidae</taxon>
        <taxon>Sordariales</taxon>
        <taxon>Podosporaceae</taxon>
        <taxon>Podospora</taxon>
    </lineage>
</organism>
<keyword evidence="3" id="KW-1185">Reference proteome</keyword>
<feature type="compositionally biased region" description="Low complexity" evidence="1">
    <location>
        <begin position="410"/>
        <end position="459"/>
    </location>
</feature>
<comment type="caution">
    <text evidence="2">The sequence shown here is derived from an EMBL/GenBank/DDBJ whole genome shotgun (WGS) entry which is preliminary data.</text>
</comment>
<dbReference type="AlphaFoldDB" id="A0AAN6WRJ3"/>
<evidence type="ECO:0000256" key="1">
    <source>
        <dbReference type="SAM" id="MobiDB-lite"/>
    </source>
</evidence>